<dbReference type="Pfam" id="PF00425">
    <property type="entry name" value="Chorismate_bind"/>
    <property type="match status" value="1"/>
</dbReference>
<evidence type="ECO:0000259" key="1">
    <source>
        <dbReference type="Pfam" id="PF00425"/>
    </source>
</evidence>
<dbReference type="PANTHER" id="PTHR42839:SF2">
    <property type="entry name" value="ISOCHORISMATE SYNTHASE ENTC"/>
    <property type="match status" value="1"/>
</dbReference>
<sequence length="325" mass="37653">MNYTLFRLPNNTEVYKIEHNQGYNTVDFFDFDGAKCFDFSGEAVEVPKHRLSELNLTSQSLEANKDSDENISRKDYEDTVQKIIDFVKENNLKKMVYARKKTISFQDKYLDLKNTFIQLCEKYPSAFVYLLIQNGKCWIGATPELLGKYNTITETFSTMSLAGTLSIGEEWTDKEIEEQKPVTEYIKNILSEFSSRVGVSDTYTVESGNIQHLRNDFEINTKAENVEKIIYALHPTPAVCGYPKEFCRENIKKFELFDRALYSGYIRVKSEDNFFYFVNLRCAEIFENSISLYVGGGITAQSIPEKEWQETELKSEVITDSLKWL</sequence>
<dbReference type="STRING" id="1071918.SAMN05421544_10188"/>
<dbReference type="EMBL" id="FNAS01000001">
    <property type="protein sequence ID" value="SDD87320.1"/>
    <property type="molecule type" value="Genomic_DNA"/>
</dbReference>
<dbReference type="InterPro" id="IPR005801">
    <property type="entry name" value="ADC_synthase"/>
</dbReference>
<name>A0A1G6YAC8_9FLAO</name>
<protein>
    <submittedName>
        <fullName evidence="2">Isochorismate synthase</fullName>
    </submittedName>
</protein>
<reference evidence="2" key="1">
    <citation type="submission" date="2016-10" db="EMBL/GenBank/DDBJ databases">
        <authorList>
            <person name="de Groot N.N."/>
        </authorList>
    </citation>
    <scope>NUCLEOTIDE SEQUENCE [LARGE SCALE GENOMIC DNA]</scope>
    <source>
        <strain evidence="2">DSM 24015</strain>
    </source>
</reference>
<dbReference type="Gene3D" id="3.60.120.10">
    <property type="entry name" value="Anthranilate synthase"/>
    <property type="match status" value="1"/>
</dbReference>
<organism evidence="2 3">
    <name type="scientific">Riemerella columbipharyngis</name>
    <dbReference type="NCBI Taxonomy" id="1071918"/>
    <lineage>
        <taxon>Bacteria</taxon>
        <taxon>Pseudomonadati</taxon>
        <taxon>Bacteroidota</taxon>
        <taxon>Flavobacteriia</taxon>
        <taxon>Flavobacteriales</taxon>
        <taxon>Weeksellaceae</taxon>
        <taxon>Riemerella</taxon>
    </lineage>
</organism>
<proteinExistence type="predicted"/>
<dbReference type="PANTHER" id="PTHR42839">
    <property type="entry name" value="ISOCHORISMATE SYNTHASE ENTC"/>
    <property type="match status" value="1"/>
</dbReference>
<keyword evidence="3" id="KW-1185">Reference proteome</keyword>
<accession>A0A1G6YAC8</accession>
<evidence type="ECO:0000313" key="3">
    <source>
        <dbReference type="Proteomes" id="UP000198517"/>
    </source>
</evidence>
<dbReference type="Proteomes" id="UP000198517">
    <property type="component" value="Unassembled WGS sequence"/>
</dbReference>
<gene>
    <name evidence="2" type="ORF">SAMN05421544_10188</name>
</gene>
<dbReference type="AlphaFoldDB" id="A0A1G6YAC8"/>
<feature type="domain" description="Chorismate-utilising enzyme C-terminal" evidence="1">
    <location>
        <begin position="73"/>
        <end position="314"/>
    </location>
</feature>
<dbReference type="OrthoDB" id="9806579at2"/>
<evidence type="ECO:0000313" key="2">
    <source>
        <dbReference type="EMBL" id="SDD87320.1"/>
    </source>
</evidence>
<dbReference type="RefSeq" id="WP_092735540.1">
    <property type="nucleotide sequence ID" value="NZ_FNAS01000001.1"/>
</dbReference>
<dbReference type="InterPro" id="IPR015890">
    <property type="entry name" value="Chorismate_C"/>
</dbReference>
<dbReference type="SUPFAM" id="SSF56322">
    <property type="entry name" value="ADC synthase"/>
    <property type="match status" value="1"/>
</dbReference>